<accession>A0A517ZQ39</accession>
<protein>
    <submittedName>
        <fullName evidence="2">Phage Terminase</fullName>
    </submittedName>
</protein>
<name>A0A517ZQ39_9PLAN</name>
<gene>
    <name evidence="2" type="ORF">Mal52_30920</name>
</gene>
<dbReference type="InterPro" id="IPR005021">
    <property type="entry name" value="Terminase_largesu-like"/>
</dbReference>
<evidence type="ECO:0000313" key="2">
    <source>
        <dbReference type="EMBL" id="QDU44606.1"/>
    </source>
</evidence>
<dbReference type="KEGG" id="sdyn:Mal52_30920"/>
<keyword evidence="3" id="KW-1185">Reference proteome</keyword>
<dbReference type="InterPro" id="IPR046461">
    <property type="entry name" value="TerL_ATPase"/>
</dbReference>
<organism evidence="2 3">
    <name type="scientific">Symmachiella dynata</name>
    <dbReference type="NCBI Taxonomy" id="2527995"/>
    <lineage>
        <taxon>Bacteria</taxon>
        <taxon>Pseudomonadati</taxon>
        <taxon>Planctomycetota</taxon>
        <taxon>Planctomycetia</taxon>
        <taxon>Planctomycetales</taxon>
        <taxon>Planctomycetaceae</taxon>
        <taxon>Symmachiella</taxon>
    </lineage>
</organism>
<dbReference type="EMBL" id="CP036276">
    <property type="protein sequence ID" value="QDU44606.1"/>
    <property type="molecule type" value="Genomic_DNA"/>
</dbReference>
<reference evidence="2 3" key="1">
    <citation type="submission" date="2019-02" db="EMBL/GenBank/DDBJ databases">
        <title>Deep-cultivation of Planctomycetes and their phenomic and genomic characterization uncovers novel biology.</title>
        <authorList>
            <person name="Wiegand S."/>
            <person name="Jogler M."/>
            <person name="Boedeker C."/>
            <person name="Pinto D."/>
            <person name="Vollmers J."/>
            <person name="Rivas-Marin E."/>
            <person name="Kohn T."/>
            <person name="Peeters S.H."/>
            <person name="Heuer A."/>
            <person name="Rast P."/>
            <person name="Oberbeckmann S."/>
            <person name="Bunk B."/>
            <person name="Jeske O."/>
            <person name="Meyerdierks A."/>
            <person name="Storesund J.E."/>
            <person name="Kallscheuer N."/>
            <person name="Luecker S."/>
            <person name="Lage O.M."/>
            <person name="Pohl T."/>
            <person name="Merkel B.J."/>
            <person name="Hornburger P."/>
            <person name="Mueller R.-W."/>
            <person name="Bruemmer F."/>
            <person name="Labrenz M."/>
            <person name="Spormann A.M."/>
            <person name="Op den Camp H."/>
            <person name="Overmann J."/>
            <person name="Amann R."/>
            <person name="Jetten M.S.M."/>
            <person name="Mascher T."/>
            <person name="Medema M.H."/>
            <person name="Devos D.P."/>
            <person name="Kaster A.-K."/>
            <person name="Ovreas L."/>
            <person name="Rohde M."/>
            <person name="Galperin M.Y."/>
            <person name="Jogler C."/>
        </authorList>
    </citation>
    <scope>NUCLEOTIDE SEQUENCE [LARGE SCALE GENOMIC DNA]</scope>
    <source>
        <strain evidence="2 3">Mal52</strain>
    </source>
</reference>
<evidence type="ECO:0000259" key="1">
    <source>
        <dbReference type="Pfam" id="PF03354"/>
    </source>
</evidence>
<dbReference type="AlphaFoldDB" id="A0A517ZQ39"/>
<sequence length="125" mass="14044">MAGWSSAAKEGLNAHAVLIDELHAQRTRDLWDTLRYAGASRWQPMQLAITTAGYDRHSICWEQHDYMLKVLDGSIETDAADNWKPSKKKSVERIDGIVALIMGLDRASTQDVCTSVYEKHGLRSL</sequence>
<evidence type="ECO:0000313" key="3">
    <source>
        <dbReference type="Proteomes" id="UP000319383"/>
    </source>
</evidence>
<dbReference type="RefSeq" id="WP_145376939.1">
    <property type="nucleotide sequence ID" value="NZ_CAXBED010000082.1"/>
</dbReference>
<proteinExistence type="predicted"/>
<dbReference type="Proteomes" id="UP000319383">
    <property type="component" value="Chromosome"/>
</dbReference>
<dbReference type="PANTHER" id="PTHR41287">
    <property type="match status" value="1"/>
</dbReference>
<dbReference type="PANTHER" id="PTHR41287:SF1">
    <property type="entry name" value="PROTEIN YMFN"/>
    <property type="match status" value="1"/>
</dbReference>
<dbReference type="Pfam" id="PF03354">
    <property type="entry name" value="TerL_ATPase"/>
    <property type="match status" value="1"/>
</dbReference>
<feature type="domain" description="Terminase large subunit-like ATPase" evidence="1">
    <location>
        <begin position="8"/>
        <end position="67"/>
    </location>
</feature>